<name>A0ABT7CUQ0_9BACT</name>
<protein>
    <recommendedName>
        <fullName evidence="1">Imm33-like domain-containing protein</fullName>
    </recommendedName>
</protein>
<reference evidence="2 3" key="1">
    <citation type="submission" date="2023-05" db="EMBL/GenBank/DDBJ databases">
        <authorList>
            <person name="Zhang X."/>
        </authorList>
    </citation>
    <scope>NUCLEOTIDE SEQUENCE [LARGE SCALE GENOMIC DNA]</scope>
    <source>
        <strain evidence="2 3">DM2B3-1</strain>
    </source>
</reference>
<organism evidence="2 3">
    <name type="scientific">Xanthocytophaga flava</name>
    <dbReference type="NCBI Taxonomy" id="3048013"/>
    <lineage>
        <taxon>Bacteria</taxon>
        <taxon>Pseudomonadati</taxon>
        <taxon>Bacteroidota</taxon>
        <taxon>Cytophagia</taxon>
        <taxon>Cytophagales</taxon>
        <taxon>Rhodocytophagaceae</taxon>
        <taxon>Xanthocytophaga</taxon>
    </lineage>
</organism>
<gene>
    <name evidence="2" type="ORF">QNI19_31350</name>
</gene>
<evidence type="ECO:0000259" key="1">
    <source>
        <dbReference type="Pfam" id="PF24719"/>
    </source>
</evidence>
<accession>A0ABT7CUQ0</accession>
<dbReference type="Proteomes" id="UP001228581">
    <property type="component" value="Unassembled WGS sequence"/>
</dbReference>
<comment type="caution">
    <text evidence="2">The sequence shown here is derived from an EMBL/GenBank/DDBJ whole genome shotgun (WGS) entry which is preliminary data.</text>
</comment>
<dbReference type="InterPro" id="IPR056509">
    <property type="entry name" value="Imm33-like"/>
</dbReference>
<evidence type="ECO:0000313" key="3">
    <source>
        <dbReference type="Proteomes" id="UP001228581"/>
    </source>
</evidence>
<sequence length="211" mass="24694">MKYSYTLLELGEVIITQGINPLIGREFSIRNNGPSKEEIRLLVDYILTYILEEGKQIRDQETFGCGSWMIQFVFDATYIQLHELKDVKDNKNIYEFDLTHTINFFRSQFDLCEEYAVSPEIPAIGQKIVVSREVYEGSEVNGVRYKSPDHMTGWYLTSNSYNGDINSLLVDHLYHLLKERPDLAKFLALPVGWRFYTDTHNKEVWFDKDTL</sequence>
<proteinExistence type="predicted"/>
<dbReference type="EMBL" id="JASJOT010000032">
    <property type="protein sequence ID" value="MDJ1497477.1"/>
    <property type="molecule type" value="Genomic_DNA"/>
</dbReference>
<feature type="domain" description="Imm33-like" evidence="1">
    <location>
        <begin position="108"/>
        <end position="207"/>
    </location>
</feature>
<evidence type="ECO:0000313" key="2">
    <source>
        <dbReference type="EMBL" id="MDJ1497477.1"/>
    </source>
</evidence>
<dbReference type="RefSeq" id="WP_314003076.1">
    <property type="nucleotide sequence ID" value="NZ_JASJOT010000032.1"/>
</dbReference>
<dbReference type="Pfam" id="PF24719">
    <property type="entry name" value="Imm33-like"/>
    <property type="match status" value="1"/>
</dbReference>
<keyword evidence="3" id="KW-1185">Reference proteome</keyword>